<dbReference type="InterPro" id="IPR013968">
    <property type="entry name" value="PKS_KR"/>
</dbReference>
<feature type="active site" description="Proton acceptor; for dehydratase activity" evidence="3">
    <location>
        <position position="557"/>
    </location>
</feature>
<evidence type="ECO:0000256" key="2">
    <source>
        <dbReference type="ARBA" id="ARBA00022553"/>
    </source>
</evidence>
<dbReference type="Gene3D" id="3.40.50.720">
    <property type="entry name" value="NAD(P)-binding Rossmann-like Domain"/>
    <property type="match status" value="1"/>
</dbReference>
<dbReference type="SUPFAM" id="SSF51735">
    <property type="entry name" value="NAD(P)-binding Rossmann-fold domains"/>
    <property type="match status" value="2"/>
</dbReference>
<dbReference type="PANTHER" id="PTHR43775:SF37">
    <property type="entry name" value="SI:DKEY-61P9.11"/>
    <property type="match status" value="1"/>
</dbReference>
<feature type="active site" description="Proton donor; for dehydratase activity" evidence="3">
    <location>
        <position position="729"/>
    </location>
</feature>
<dbReference type="GO" id="GO:0004312">
    <property type="term" value="F:fatty acid synthase activity"/>
    <property type="evidence" value="ECO:0007669"/>
    <property type="project" value="TreeGrafter"/>
</dbReference>
<comment type="caution">
    <text evidence="5">The sequence shown here is derived from an EMBL/GenBank/DDBJ whole genome shotgun (WGS) entry which is preliminary data.</text>
</comment>
<evidence type="ECO:0000256" key="1">
    <source>
        <dbReference type="ARBA" id="ARBA00022450"/>
    </source>
</evidence>
<dbReference type="PANTHER" id="PTHR43775">
    <property type="entry name" value="FATTY ACID SYNTHASE"/>
    <property type="match status" value="1"/>
</dbReference>
<evidence type="ECO:0000259" key="4">
    <source>
        <dbReference type="PROSITE" id="PS52019"/>
    </source>
</evidence>
<dbReference type="GO" id="GO:0006633">
    <property type="term" value="P:fatty acid biosynthetic process"/>
    <property type="evidence" value="ECO:0007669"/>
    <property type="project" value="TreeGrafter"/>
</dbReference>
<evidence type="ECO:0000256" key="3">
    <source>
        <dbReference type="PROSITE-ProRule" id="PRU01363"/>
    </source>
</evidence>
<protein>
    <submittedName>
        <fullName evidence="5">SDR family NAD(P)-dependent oxidoreductase</fullName>
    </submittedName>
</protein>
<dbReference type="Pfam" id="PF21089">
    <property type="entry name" value="PKS_DH_N"/>
    <property type="match status" value="1"/>
</dbReference>
<dbReference type="AlphaFoldDB" id="A0A951PPB1"/>
<dbReference type="Proteomes" id="UP000753908">
    <property type="component" value="Unassembled WGS sequence"/>
</dbReference>
<reference evidence="5" key="2">
    <citation type="journal article" date="2022" name="Microbiol. Resour. Announc.">
        <title>Metagenome Sequencing to Explore Phylogenomics of Terrestrial Cyanobacteria.</title>
        <authorList>
            <person name="Ward R.D."/>
            <person name="Stajich J.E."/>
            <person name="Johansen J.R."/>
            <person name="Huntemann M."/>
            <person name="Clum A."/>
            <person name="Foster B."/>
            <person name="Foster B."/>
            <person name="Roux S."/>
            <person name="Palaniappan K."/>
            <person name="Varghese N."/>
            <person name="Mukherjee S."/>
            <person name="Reddy T.B.K."/>
            <person name="Daum C."/>
            <person name="Copeland A."/>
            <person name="Chen I.A."/>
            <person name="Ivanova N.N."/>
            <person name="Kyrpides N.C."/>
            <person name="Shapiro N."/>
            <person name="Eloe-Fadrosh E.A."/>
            <person name="Pietrasiak N."/>
        </authorList>
    </citation>
    <scope>NUCLEOTIDE SEQUENCE</scope>
    <source>
        <strain evidence="5">CPER-KK1</strain>
    </source>
</reference>
<proteinExistence type="predicted"/>
<name>A0A951PPB1_9CYAN</name>
<reference evidence="5" key="1">
    <citation type="submission" date="2021-05" db="EMBL/GenBank/DDBJ databases">
        <authorList>
            <person name="Pietrasiak N."/>
            <person name="Ward R."/>
            <person name="Stajich J.E."/>
            <person name="Kurbessoian T."/>
        </authorList>
    </citation>
    <scope>NUCLEOTIDE SEQUENCE</scope>
    <source>
        <strain evidence="5">CPER-KK1</strain>
    </source>
</reference>
<keyword evidence="1" id="KW-0596">Phosphopantetheine</keyword>
<dbReference type="PROSITE" id="PS52019">
    <property type="entry name" value="PKS_MFAS_DH"/>
    <property type="match status" value="1"/>
</dbReference>
<accession>A0A951PPB1</accession>
<dbReference type="Pfam" id="PF08659">
    <property type="entry name" value="KR"/>
    <property type="match status" value="1"/>
</dbReference>
<dbReference type="SMART" id="SM00826">
    <property type="entry name" value="PKS_DH"/>
    <property type="match status" value="1"/>
</dbReference>
<dbReference type="InterPro" id="IPR020807">
    <property type="entry name" value="PKS_DH"/>
</dbReference>
<dbReference type="CDD" id="cd08953">
    <property type="entry name" value="KR_2_SDR_x"/>
    <property type="match status" value="1"/>
</dbReference>
<feature type="region of interest" description="N-terminal hotdog fold" evidence="3">
    <location>
        <begin position="519"/>
        <end position="652"/>
    </location>
</feature>
<dbReference type="SMART" id="SM00822">
    <property type="entry name" value="PKS_KR"/>
    <property type="match status" value="1"/>
</dbReference>
<organism evidence="5 6">
    <name type="scientific">Symplocastrum torsivum CPER-KK1</name>
    <dbReference type="NCBI Taxonomy" id="450513"/>
    <lineage>
        <taxon>Bacteria</taxon>
        <taxon>Bacillati</taxon>
        <taxon>Cyanobacteriota</taxon>
        <taxon>Cyanophyceae</taxon>
        <taxon>Oscillatoriophycideae</taxon>
        <taxon>Oscillatoriales</taxon>
        <taxon>Microcoleaceae</taxon>
        <taxon>Symplocastrum</taxon>
    </lineage>
</organism>
<dbReference type="Gene3D" id="3.10.129.110">
    <property type="entry name" value="Polyketide synthase dehydratase"/>
    <property type="match status" value="1"/>
</dbReference>
<dbReference type="EMBL" id="JAHHIF010000032">
    <property type="protein sequence ID" value="MBW4546919.1"/>
    <property type="molecule type" value="Genomic_DNA"/>
</dbReference>
<dbReference type="InterPro" id="IPR042104">
    <property type="entry name" value="PKS_dehydratase_sf"/>
</dbReference>
<dbReference type="InterPro" id="IPR049900">
    <property type="entry name" value="PKS_mFAS_DH"/>
</dbReference>
<sequence>MQAIQETLPESEFITPKGLFLITEDQLFVASYVADSLRQMGAASAIVPTSALHSPQELAEVVAQQRQIYGSIAGIIHLAPLAAIPFPSNLSDWRQYTQIHSKSLFHLTHLCANDLQQQQSGRVLAASLLGGYFGRNSYDVGLPTGGSNNGFLKSLITELPDVHTKAVDFDSSLSPALIAQNIVQELLMPGGRVEVGYPQGTRTIFRTVPAPLTTTATQTQLSPSADWVVLVTGGARGITAEIAGDLASLGVSLILVGRSAEPTAEKAETADIEDVAGLRKVLVNQAREQGETPTPVQIERQLQGLLRDRTICRNLEQFRQTGAKVEYLPVDVRNPEEFGALIDGIYTRYGRLDAVIHGAGIIEDKLIADKSAESFERVFDTKVDSTFILSRHLRPDLLKLFVLFSSVAGRYGNRGQSDYAAANEVINRLAWQLDQTWTKTRVVAINWGPWDTTGMASEGVKRQFRERGIIPIPLSAGRQFFAEELRYGRKGEAEVIAGEGPWEAYETEKGQLKGQQKSSDQLNSFVFLSSQPQIQPNSTVTLEHTFSLTSDPYLYDHRLDGKPVLPATGALEWMAEFVQAAWSEWTVTEVRDLRVMRGLVLDTDAGRKALFSARASSHADSESLQVAVDILDPESKLPFYRASVILRPQLPEAATFSLLPLSAGSSLDITAAYRDYLFHGSRFQLVTAIDRLSEQGLDARVMPCQPADWLNNKALHSSSHWLFDPGLVDTAPQLAIIWNRVQRGTTPLPSRFGSVARYGQSPLNGQLQVAFRVKPLKSDHSLVYDAVFLDELGKVHLHLQDMESTCNTALNRLAKQP</sequence>
<dbReference type="InterPro" id="IPR049551">
    <property type="entry name" value="PKS_DH_C"/>
</dbReference>
<dbReference type="InterPro" id="IPR036291">
    <property type="entry name" value="NAD(P)-bd_dom_sf"/>
</dbReference>
<dbReference type="InterPro" id="IPR057326">
    <property type="entry name" value="KR_dom"/>
</dbReference>
<feature type="region of interest" description="C-terminal hotdog fold" evidence="3">
    <location>
        <begin position="664"/>
        <end position="816"/>
    </location>
</feature>
<evidence type="ECO:0000313" key="6">
    <source>
        <dbReference type="Proteomes" id="UP000753908"/>
    </source>
</evidence>
<dbReference type="InterPro" id="IPR049552">
    <property type="entry name" value="PKS_DH_N"/>
</dbReference>
<gene>
    <name evidence="5" type="ORF">KME25_21120</name>
</gene>
<evidence type="ECO:0000313" key="5">
    <source>
        <dbReference type="EMBL" id="MBW4546919.1"/>
    </source>
</evidence>
<dbReference type="InterPro" id="IPR050091">
    <property type="entry name" value="PKS_NRPS_Biosynth_Enz"/>
</dbReference>
<keyword evidence="2" id="KW-0597">Phosphoprotein</keyword>
<feature type="domain" description="PKS/mFAS DH" evidence="4">
    <location>
        <begin position="519"/>
        <end position="816"/>
    </location>
</feature>
<dbReference type="Pfam" id="PF14765">
    <property type="entry name" value="PS-DH"/>
    <property type="match status" value="1"/>
</dbReference>